<dbReference type="PROSITE" id="PS51157">
    <property type="entry name" value="ZF_UBR"/>
    <property type="match status" value="1"/>
</dbReference>
<protein>
    <recommendedName>
        <fullName evidence="5">E3 ubiquitin-protein ligase</fullName>
        <ecNumber evidence="5">2.3.2.27</ecNumber>
    </recommendedName>
</protein>
<evidence type="ECO:0000256" key="6">
    <source>
        <dbReference type="SAM" id="Coils"/>
    </source>
</evidence>
<dbReference type="PANTHER" id="PTHR21497:SF24">
    <property type="entry name" value="E3 UBIQUITIN-PROTEIN LIGASE UBR1"/>
    <property type="match status" value="1"/>
</dbReference>
<evidence type="ECO:0000256" key="7">
    <source>
        <dbReference type="SAM" id="MobiDB-lite"/>
    </source>
</evidence>
<evidence type="ECO:0000313" key="10">
    <source>
        <dbReference type="Proteomes" id="UP001470230"/>
    </source>
</evidence>
<comment type="caution">
    <text evidence="9">The sequence shown here is derived from an EMBL/GenBank/DDBJ whole genome shotgun (WGS) entry which is preliminary data.</text>
</comment>
<dbReference type="Pfam" id="PF02207">
    <property type="entry name" value="zf-UBR"/>
    <property type="match status" value="1"/>
</dbReference>
<feature type="coiled-coil region" evidence="6">
    <location>
        <begin position="1034"/>
        <end position="1066"/>
    </location>
</feature>
<dbReference type="Gene3D" id="2.10.110.30">
    <property type="match status" value="1"/>
</dbReference>
<feature type="domain" description="UBR-type" evidence="8">
    <location>
        <begin position="49"/>
        <end position="119"/>
    </location>
</feature>
<evidence type="ECO:0000259" key="8">
    <source>
        <dbReference type="PROSITE" id="PS51157"/>
    </source>
</evidence>
<gene>
    <name evidence="9" type="ORF">M9Y10_035051</name>
</gene>
<evidence type="ECO:0000256" key="4">
    <source>
        <dbReference type="PROSITE-ProRule" id="PRU00508"/>
    </source>
</evidence>
<comment type="pathway">
    <text evidence="5">Protein modification; protein ubiquitination.</text>
</comment>
<sequence>MTNDFDLKTFFISNSSAAIEKSQQIICSVAGFNSYDDFCSYHILNHRTSACQKELTSGKMSIHCFDCANNRESCVCLQCFLNGNHKDHDYIIRPDSIGSCACGDLSLWKNSGFCKEHQGEKEDSHPESYLDEKLRSILTDTIFKAAFSSLKELQKSENDKYQSIFEFLLSFLKFGDGFRRLLSISLLKNDDFESLFGQVFESSPEFNQQFHQLCIGLITDNFFKVNLAHIVYKIMNQHIIPKDLSISVSKMNTNYTIWNSFWFHCFSPKPIKKNILNYNWDWVSFALDFSANMKEYFGLKGLIECHYKMPVYFKEIIENIPIASKVQPNEQTQKFFDELFTKVLNCGTKDGLKNGVNDTIIISSFIEEHDKSYYTAPFLFNSMFYDILFCFQSNKSIKFESLFDELKKFYDQKTIQKDDDQIKSFHNGASFSFSFPLFDSLLFLFRIDEISRIKIARFFSMEKYQDLRIQLGLVTLKKLIAYVCFYQSIVPNKNLSLSHFLPLLNNSSNSVLYGIPYFIPFLQLLIGLRCNDKNKEFNLKEFFAFEMAKKLGVCDDYKSENYADEDISDIQIQIIFSALYLPILLVVERTLFNFNGYNFIEEQVILALKKGISDLNELNKAYDPNAEQFSAIKQCFNKILQKVATIDRRSNKDGNNEGNDSSFYLKKGIEWKNISAINLLNNQKVILNNEISKHPNKLIKIQKFEPEEEFFFKSKTDEIDSSGLTIQLKELLFTPTILAIVYHTLRSKETGLPTVELNDHLAMNILVLISTFVKDDENSQSLFDESTVINYDSTLLDLISKLKEVIFKGDSSIENTILNSKSLSAFFKVKIGSNKFKPKSFIDILHEKGELGENALKSMPIDINNDGSNGQQTEAEKNLIKKKHANKLKESIINNYKKAIANYSLNDVDSCEEQSSADNSEDVCNICSTTKSDEILSYPIYIYRTKFPFIIDKPPLTKINPLNEYSVDDPRDDEPDDFDELDQKDDEEDEEEEEEASSSPNLQQMLSKLNELDDHEEDELQSQIYSIMFDPDLLNQESRHLKKQQRKVLEEEKQERLELKKSEEEKIMKLKDPETGKIEVERRCTAGNNFVIQFGICQHLVHPECVNKDAFKCPIDRSFKNSFLPALDILTKESLFKESVNYNEVNADTLSDEVKESISLFVDNYASFFFNPHADVFIELVKSISGLIATYEIRLRSLPDCLDSKKTKFLSRNLFLTTWYAYRVCGKPQIGINVDSRLTVFQQFIKKIIEFDDIDQLSNNNETFKKIVSSTANSIGKEKEILLFLRRVCLSDYFILNKNVSNEDEKNKNFIDWDEVLSISNLSKRYEIQLTSLSSNENEFEFKPFVFTKLPQEFLRFALNPYNFPIDQTSKYTLYNLLDYNSLINSYEDDVNIDEEKELIENQKNLHILSYDTEELNAHLLFKYSKRVFPSVYLFIGKHASKIIIMNMGKIGILKPFYLDKYGCSDFGNKRGEALFLNEFRYERTMDVILSGDFSYFLPL</sequence>
<comment type="function">
    <text evidence="5">Ubiquitin ligase protein which is a component of the N-end rule pathway. Recognizes and binds to proteins bearing specific N-terminal residues that are destabilizing according to the N-end rule, leading to their ubiquitination and subsequent degradation.</text>
</comment>
<dbReference type="EMBL" id="JAPFFF010000005">
    <property type="protein sequence ID" value="KAK8890278.1"/>
    <property type="molecule type" value="Genomic_DNA"/>
</dbReference>
<keyword evidence="10" id="KW-1185">Reference proteome</keyword>
<dbReference type="EC" id="2.3.2.27" evidence="5"/>
<evidence type="ECO:0000256" key="3">
    <source>
        <dbReference type="ARBA" id="ARBA00022833"/>
    </source>
</evidence>
<feature type="zinc finger region" description="UBR-type" evidence="4">
    <location>
        <begin position="49"/>
        <end position="119"/>
    </location>
</feature>
<evidence type="ECO:0000256" key="5">
    <source>
        <dbReference type="RuleBase" id="RU366018"/>
    </source>
</evidence>
<feature type="compositionally biased region" description="Acidic residues" evidence="7">
    <location>
        <begin position="966"/>
        <end position="996"/>
    </location>
</feature>
<accession>A0ABR2KH42</accession>
<keyword evidence="5" id="KW-0833">Ubl conjugation pathway</keyword>
<dbReference type="SMART" id="SM00396">
    <property type="entry name" value="ZnF_UBR1"/>
    <property type="match status" value="1"/>
</dbReference>
<keyword evidence="6" id="KW-0175">Coiled coil</keyword>
<proteinExistence type="inferred from homology"/>
<comment type="similarity">
    <text evidence="5">Belongs to the E3 ubiquitin-protein ligase UBR1-like family.</text>
</comment>
<evidence type="ECO:0000256" key="1">
    <source>
        <dbReference type="ARBA" id="ARBA00022723"/>
    </source>
</evidence>
<evidence type="ECO:0000313" key="9">
    <source>
        <dbReference type="EMBL" id="KAK8890278.1"/>
    </source>
</evidence>
<organism evidence="9 10">
    <name type="scientific">Tritrichomonas musculus</name>
    <dbReference type="NCBI Taxonomy" id="1915356"/>
    <lineage>
        <taxon>Eukaryota</taxon>
        <taxon>Metamonada</taxon>
        <taxon>Parabasalia</taxon>
        <taxon>Tritrichomonadida</taxon>
        <taxon>Tritrichomonadidae</taxon>
        <taxon>Tritrichomonas</taxon>
    </lineage>
</organism>
<reference evidence="9 10" key="1">
    <citation type="submission" date="2024-04" db="EMBL/GenBank/DDBJ databases">
        <title>Tritrichomonas musculus Genome.</title>
        <authorList>
            <person name="Alves-Ferreira E."/>
            <person name="Grigg M."/>
            <person name="Lorenzi H."/>
            <person name="Galac M."/>
        </authorList>
    </citation>
    <scope>NUCLEOTIDE SEQUENCE [LARGE SCALE GENOMIC DNA]</scope>
    <source>
        <strain evidence="9 10">EAF2021</strain>
    </source>
</reference>
<keyword evidence="5" id="KW-0808">Transferase</keyword>
<keyword evidence="2 5" id="KW-0863">Zinc-finger</keyword>
<dbReference type="PANTHER" id="PTHR21497">
    <property type="entry name" value="UBIQUITIN LIGASE E3 ALPHA-RELATED"/>
    <property type="match status" value="1"/>
</dbReference>
<dbReference type="InterPro" id="IPR039164">
    <property type="entry name" value="UBR1-like"/>
</dbReference>
<dbReference type="CDD" id="cd19670">
    <property type="entry name" value="UBR-box_UBR1_2_3"/>
    <property type="match status" value="1"/>
</dbReference>
<feature type="region of interest" description="Disordered" evidence="7">
    <location>
        <begin position="958"/>
        <end position="1003"/>
    </location>
</feature>
<evidence type="ECO:0000256" key="2">
    <source>
        <dbReference type="ARBA" id="ARBA00022771"/>
    </source>
</evidence>
<comment type="catalytic activity">
    <reaction evidence="5">
        <text>S-ubiquitinyl-[E2 ubiquitin-conjugating enzyme]-L-cysteine + [acceptor protein]-L-lysine = [E2 ubiquitin-conjugating enzyme]-L-cysteine + N(6)-ubiquitinyl-[acceptor protein]-L-lysine.</text>
        <dbReference type="EC" id="2.3.2.27"/>
    </reaction>
</comment>
<name>A0ABR2KH42_9EUKA</name>
<dbReference type="InterPro" id="IPR003126">
    <property type="entry name" value="Znf_UBR"/>
</dbReference>
<keyword evidence="3 5" id="KW-0862">Zinc</keyword>
<keyword evidence="1 5" id="KW-0479">Metal-binding</keyword>
<dbReference type="Proteomes" id="UP001470230">
    <property type="component" value="Unassembled WGS sequence"/>
</dbReference>